<evidence type="ECO:0000313" key="3">
    <source>
        <dbReference type="EnsemblProtists" id="EKX31191"/>
    </source>
</evidence>
<feature type="compositionally biased region" description="Low complexity" evidence="1">
    <location>
        <begin position="22"/>
        <end position="37"/>
    </location>
</feature>
<dbReference type="EMBL" id="JH993334">
    <property type="protein sequence ID" value="EKX31191.1"/>
    <property type="molecule type" value="Genomic_DNA"/>
</dbReference>
<keyword evidence="4" id="KW-1185">Reference proteome</keyword>
<name>L1I4L6_GUITC</name>
<dbReference type="HOGENOM" id="CLU_1622138_0_0_1"/>
<accession>L1I4L6</accession>
<proteinExistence type="predicted"/>
<feature type="region of interest" description="Disordered" evidence="1">
    <location>
        <begin position="81"/>
        <end position="100"/>
    </location>
</feature>
<dbReference type="KEGG" id="gtt:GUITHDRAFT_122600"/>
<dbReference type="GeneID" id="17287914"/>
<protein>
    <submittedName>
        <fullName evidence="2 3">Uncharacterized protein</fullName>
    </submittedName>
</protein>
<dbReference type="Proteomes" id="UP000011087">
    <property type="component" value="Unassembled WGS sequence"/>
</dbReference>
<evidence type="ECO:0000313" key="2">
    <source>
        <dbReference type="EMBL" id="EKX31191.1"/>
    </source>
</evidence>
<sequence length="164" mass="18378">MKKFVSCLDLERIETDGTSKNDTSLVRNSSRSSSLSDASTICSCGTAGDLHQFVHPTMDQIVVDKKHRFHVHEIRAAASEIEQEAEQEAQSPHPLRQQSMPSKAEMYFFHELSQSLCRSEAADWFASQVLKGRTSSSPEMAREVQGMKRNSSMATFSFSGRRCD</sequence>
<reference evidence="3" key="3">
    <citation type="submission" date="2016-03" db="UniProtKB">
        <authorList>
            <consortium name="EnsemblProtists"/>
        </authorList>
    </citation>
    <scope>IDENTIFICATION</scope>
</reference>
<dbReference type="RefSeq" id="XP_005818171.1">
    <property type="nucleotide sequence ID" value="XM_005818114.1"/>
</dbReference>
<feature type="region of interest" description="Disordered" evidence="1">
    <location>
        <begin position="18"/>
        <end position="37"/>
    </location>
</feature>
<evidence type="ECO:0000256" key="1">
    <source>
        <dbReference type="SAM" id="MobiDB-lite"/>
    </source>
</evidence>
<reference evidence="4" key="2">
    <citation type="submission" date="2012-11" db="EMBL/GenBank/DDBJ databases">
        <authorList>
            <person name="Kuo A."/>
            <person name="Curtis B.A."/>
            <person name="Tanifuji G."/>
            <person name="Burki F."/>
            <person name="Gruber A."/>
            <person name="Irimia M."/>
            <person name="Maruyama S."/>
            <person name="Arias M.C."/>
            <person name="Ball S.G."/>
            <person name="Gile G.H."/>
            <person name="Hirakawa Y."/>
            <person name="Hopkins J.F."/>
            <person name="Rensing S.A."/>
            <person name="Schmutz J."/>
            <person name="Symeonidi A."/>
            <person name="Elias M."/>
            <person name="Eveleigh R.J."/>
            <person name="Herman E.K."/>
            <person name="Klute M.J."/>
            <person name="Nakayama T."/>
            <person name="Obornik M."/>
            <person name="Reyes-Prieto A."/>
            <person name="Armbrust E.V."/>
            <person name="Aves S.J."/>
            <person name="Beiko R.G."/>
            <person name="Coutinho P."/>
            <person name="Dacks J.B."/>
            <person name="Durnford D.G."/>
            <person name="Fast N.M."/>
            <person name="Green B.R."/>
            <person name="Grisdale C."/>
            <person name="Hempe F."/>
            <person name="Henrissat B."/>
            <person name="Hoppner M.P."/>
            <person name="Ishida K.-I."/>
            <person name="Kim E."/>
            <person name="Koreny L."/>
            <person name="Kroth P.G."/>
            <person name="Liu Y."/>
            <person name="Malik S.-B."/>
            <person name="Maier U.G."/>
            <person name="McRose D."/>
            <person name="Mock T."/>
            <person name="Neilson J.A."/>
            <person name="Onodera N.T."/>
            <person name="Poole A.M."/>
            <person name="Pritham E.J."/>
            <person name="Richards T.A."/>
            <person name="Rocap G."/>
            <person name="Roy S.W."/>
            <person name="Sarai C."/>
            <person name="Schaack S."/>
            <person name="Shirato S."/>
            <person name="Slamovits C.H."/>
            <person name="Spencer D.F."/>
            <person name="Suzuki S."/>
            <person name="Worden A.Z."/>
            <person name="Zauner S."/>
            <person name="Barry K."/>
            <person name="Bell C."/>
            <person name="Bharti A.K."/>
            <person name="Crow J.A."/>
            <person name="Grimwood J."/>
            <person name="Kramer R."/>
            <person name="Lindquist E."/>
            <person name="Lucas S."/>
            <person name="Salamov A."/>
            <person name="McFadden G.I."/>
            <person name="Lane C.E."/>
            <person name="Keeling P.J."/>
            <person name="Gray M.W."/>
            <person name="Grigoriev I.V."/>
            <person name="Archibald J.M."/>
        </authorList>
    </citation>
    <scope>NUCLEOTIDE SEQUENCE</scope>
    <source>
        <strain evidence="4">CCMP2712</strain>
    </source>
</reference>
<organism evidence="2">
    <name type="scientific">Guillardia theta (strain CCMP2712)</name>
    <name type="common">Cryptophyte</name>
    <dbReference type="NCBI Taxonomy" id="905079"/>
    <lineage>
        <taxon>Eukaryota</taxon>
        <taxon>Cryptophyceae</taxon>
        <taxon>Pyrenomonadales</taxon>
        <taxon>Geminigeraceae</taxon>
        <taxon>Guillardia</taxon>
    </lineage>
</organism>
<reference evidence="2 4" key="1">
    <citation type="journal article" date="2012" name="Nature">
        <title>Algal genomes reveal evolutionary mosaicism and the fate of nucleomorphs.</title>
        <authorList>
            <consortium name="DOE Joint Genome Institute"/>
            <person name="Curtis B.A."/>
            <person name="Tanifuji G."/>
            <person name="Burki F."/>
            <person name="Gruber A."/>
            <person name="Irimia M."/>
            <person name="Maruyama S."/>
            <person name="Arias M.C."/>
            <person name="Ball S.G."/>
            <person name="Gile G.H."/>
            <person name="Hirakawa Y."/>
            <person name="Hopkins J.F."/>
            <person name="Kuo A."/>
            <person name="Rensing S.A."/>
            <person name="Schmutz J."/>
            <person name="Symeonidi A."/>
            <person name="Elias M."/>
            <person name="Eveleigh R.J."/>
            <person name="Herman E.K."/>
            <person name="Klute M.J."/>
            <person name="Nakayama T."/>
            <person name="Obornik M."/>
            <person name="Reyes-Prieto A."/>
            <person name="Armbrust E.V."/>
            <person name="Aves S.J."/>
            <person name="Beiko R.G."/>
            <person name="Coutinho P."/>
            <person name="Dacks J.B."/>
            <person name="Durnford D.G."/>
            <person name="Fast N.M."/>
            <person name="Green B.R."/>
            <person name="Grisdale C.J."/>
            <person name="Hempel F."/>
            <person name="Henrissat B."/>
            <person name="Hoppner M.P."/>
            <person name="Ishida K."/>
            <person name="Kim E."/>
            <person name="Koreny L."/>
            <person name="Kroth P.G."/>
            <person name="Liu Y."/>
            <person name="Malik S.B."/>
            <person name="Maier U.G."/>
            <person name="McRose D."/>
            <person name="Mock T."/>
            <person name="Neilson J.A."/>
            <person name="Onodera N.T."/>
            <person name="Poole A.M."/>
            <person name="Pritham E.J."/>
            <person name="Richards T.A."/>
            <person name="Rocap G."/>
            <person name="Roy S.W."/>
            <person name="Sarai C."/>
            <person name="Schaack S."/>
            <person name="Shirato S."/>
            <person name="Slamovits C.H."/>
            <person name="Spencer D.F."/>
            <person name="Suzuki S."/>
            <person name="Worden A.Z."/>
            <person name="Zauner S."/>
            <person name="Barry K."/>
            <person name="Bell C."/>
            <person name="Bharti A.K."/>
            <person name="Crow J.A."/>
            <person name="Grimwood J."/>
            <person name="Kramer R."/>
            <person name="Lindquist E."/>
            <person name="Lucas S."/>
            <person name="Salamov A."/>
            <person name="McFadden G.I."/>
            <person name="Lane C.E."/>
            <person name="Keeling P.J."/>
            <person name="Gray M.W."/>
            <person name="Grigoriev I.V."/>
            <person name="Archibald J.M."/>
        </authorList>
    </citation>
    <scope>NUCLEOTIDE SEQUENCE</scope>
    <source>
        <strain evidence="2 4">CCMP2712</strain>
    </source>
</reference>
<evidence type="ECO:0000313" key="4">
    <source>
        <dbReference type="Proteomes" id="UP000011087"/>
    </source>
</evidence>
<dbReference type="EnsemblProtists" id="EKX31191">
    <property type="protein sequence ID" value="EKX31191"/>
    <property type="gene ID" value="GUITHDRAFT_122600"/>
</dbReference>
<dbReference type="PaxDb" id="55529-EKX31191"/>
<dbReference type="AlphaFoldDB" id="L1I4L6"/>
<gene>
    <name evidence="2" type="ORF">GUITHDRAFT_122600</name>
</gene>